<accession>A0ACC6SGU1</accession>
<reference evidence="1" key="1">
    <citation type="submission" date="2024-03" db="EMBL/GenBank/DDBJ databases">
        <title>Human intestinal bacterial collection.</title>
        <authorList>
            <person name="Pauvert C."/>
            <person name="Hitch T.C.A."/>
            <person name="Clavel T."/>
        </authorList>
    </citation>
    <scope>NUCLEOTIDE SEQUENCE</scope>
    <source>
        <strain evidence="1">CLA-AA-H227</strain>
    </source>
</reference>
<dbReference type="Proteomes" id="UP001439875">
    <property type="component" value="Unassembled WGS sequence"/>
</dbReference>
<keyword evidence="2" id="KW-1185">Reference proteome</keyword>
<name>A0ACC6SGU1_9BACI</name>
<evidence type="ECO:0000313" key="1">
    <source>
        <dbReference type="EMBL" id="MEQ2529262.1"/>
    </source>
</evidence>
<comment type="caution">
    <text evidence="1">The sequence shown here is derived from an EMBL/GenBank/DDBJ whole genome shotgun (WGS) entry which is preliminary data.</text>
</comment>
<proteinExistence type="predicted"/>
<protein>
    <submittedName>
        <fullName evidence="1">Uncharacterized protein</fullName>
    </submittedName>
</protein>
<evidence type="ECO:0000313" key="2">
    <source>
        <dbReference type="Proteomes" id="UP001439875"/>
    </source>
</evidence>
<dbReference type="EMBL" id="JBBMEW010000031">
    <property type="protein sequence ID" value="MEQ2529262.1"/>
    <property type="molecule type" value="Genomic_DNA"/>
</dbReference>
<organism evidence="1 2">
    <name type="scientific">Robertmurraya yapensis</name>
    <name type="common">ex Hitch et al 2024</name>
    <dbReference type="NCBI Taxonomy" id="3133160"/>
    <lineage>
        <taxon>Bacteria</taxon>
        <taxon>Bacillati</taxon>
        <taxon>Bacillota</taxon>
        <taxon>Bacilli</taxon>
        <taxon>Bacillales</taxon>
        <taxon>Bacillaceae</taxon>
        <taxon>Robertmurraya</taxon>
    </lineage>
</organism>
<sequence length="78" mass="9196">FLGRKHCNTGHDDDLFFLHNYMDLILNQARVDRQNVFARQDGVNLARPDRQIVFVRQDEVNGARADRQNVFARQDRVI</sequence>
<gene>
    <name evidence="1" type="ORF">WMO40_21535</name>
</gene>
<feature type="non-terminal residue" evidence="1">
    <location>
        <position position="1"/>
    </location>
</feature>